<gene>
    <name evidence="1" type="ORF">POCTA_138.1.T1590063</name>
</gene>
<protein>
    <submittedName>
        <fullName evidence="1">Uncharacterized protein</fullName>
    </submittedName>
</protein>
<keyword evidence="2" id="KW-1185">Reference proteome</keyword>
<comment type="caution">
    <text evidence="1">The sequence shown here is derived from an EMBL/GenBank/DDBJ whole genome shotgun (WGS) entry which is preliminary data.</text>
</comment>
<evidence type="ECO:0000313" key="1">
    <source>
        <dbReference type="EMBL" id="CAD8212809.1"/>
    </source>
</evidence>
<dbReference type="EMBL" id="CAJJDP010000161">
    <property type="protein sequence ID" value="CAD8212809.1"/>
    <property type="molecule type" value="Genomic_DNA"/>
</dbReference>
<organism evidence="1 2">
    <name type="scientific">Paramecium octaurelia</name>
    <dbReference type="NCBI Taxonomy" id="43137"/>
    <lineage>
        <taxon>Eukaryota</taxon>
        <taxon>Sar</taxon>
        <taxon>Alveolata</taxon>
        <taxon>Ciliophora</taxon>
        <taxon>Intramacronucleata</taxon>
        <taxon>Oligohymenophorea</taxon>
        <taxon>Peniculida</taxon>
        <taxon>Parameciidae</taxon>
        <taxon>Paramecium</taxon>
    </lineage>
</organism>
<accession>A0A8S1YGU2</accession>
<dbReference type="AlphaFoldDB" id="A0A8S1YGU2"/>
<proteinExistence type="predicted"/>
<evidence type="ECO:0000313" key="2">
    <source>
        <dbReference type="Proteomes" id="UP000683925"/>
    </source>
</evidence>
<dbReference type="Proteomes" id="UP000683925">
    <property type="component" value="Unassembled WGS sequence"/>
</dbReference>
<reference evidence="1" key="1">
    <citation type="submission" date="2021-01" db="EMBL/GenBank/DDBJ databases">
        <authorList>
            <consortium name="Genoscope - CEA"/>
            <person name="William W."/>
        </authorList>
    </citation>
    <scope>NUCLEOTIDE SEQUENCE</scope>
</reference>
<sequence>MQSQTQTITFLNIKIIIARVTLHFHSKNLKIQSKILVLIKYEHQYFSKFHQHVPDNSIELSPIFQSIRNIHNYTQQICLIHLLQIFSHLQSKQSYTVILNIIIPILISLLHQIISLFQETASICSNFDKNQLKIQTQLFQLNQLQNLLKTVQQKDNTNFVLLECQIFIVRLIIIIKPYISQIQLYIQNYFEGINSGLSDVKCEVTKELNIQAIQSLLYKTSLTIQIQVQLFVTLKCFGYISLFFKYNQKLLLIVRYWSFYCQQII</sequence>
<name>A0A8S1YGU2_PAROT</name>